<gene>
    <name evidence="2" type="ORF">ACFO3I_04360</name>
</gene>
<keyword evidence="1" id="KW-0812">Transmembrane</keyword>
<organism evidence="2 3">
    <name type="scientific">Rheinheimera marina</name>
    <dbReference type="NCBI Taxonomy" id="1774958"/>
    <lineage>
        <taxon>Bacteria</taxon>
        <taxon>Pseudomonadati</taxon>
        <taxon>Pseudomonadota</taxon>
        <taxon>Gammaproteobacteria</taxon>
        <taxon>Chromatiales</taxon>
        <taxon>Chromatiaceae</taxon>
        <taxon>Rheinheimera</taxon>
    </lineage>
</organism>
<evidence type="ECO:0000313" key="2">
    <source>
        <dbReference type="EMBL" id="MFC4654257.1"/>
    </source>
</evidence>
<feature type="transmembrane region" description="Helical" evidence="1">
    <location>
        <begin position="95"/>
        <end position="115"/>
    </location>
</feature>
<feature type="transmembrane region" description="Helical" evidence="1">
    <location>
        <begin position="20"/>
        <end position="40"/>
    </location>
</feature>
<sequence length="127" mass="15020">MATINQLQRIHRFALWLQPWRSLLLLFALCGPLALVLLLMQPYNAAQELWLQVCVALEVTLLFLLFSHFLMRQLPVWTAVSGTWPRFKQWCHQSWYRALALLWWLMLLICLYLLAKTAKSILAFYLS</sequence>
<evidence type="ECO:0000313" key="3">
    <source>
        <dbReference type="Proteomes" id="UP001595962"/>
    </source>
</evidence>
<comment type="caution">
    <text evidence="2">The sequence shown here is derived from an EMBL/GenBank/DDBJ whole genome shotgun (WGS) entry which is preliminary data.</text>
</comment>
<name>A0ABV9JHU7_9GAMM</name>
<keyword evidence="3" id="KW-1185">Reference proteome</keyword>
<proteinExistence type="predicted"/>
<keyword evidence="1" id="KW-1133">Transmembrane helix</keyword>
<dbReference type="RefSeq" id="WP_377332064.1">
    <property type="nucleotide sequence ID" value="NZ_JBHSGB010000005.1"/>
</dbReference>
<evidence type="ECO:0000256" key="1">
    <source>
        <dbReference type="SAM" id="Phobius"/>
    </source>
</evidence>
<keyword evidence="1" id="KW-0472">Membrane</keyword>
<dbReference type="Proteomes" id="UP001595962">
    <property type="component" value="Unassembled WGS sequence"/>
</dbReference>
<accession>A0ABV9JHU7</accession>
<protein>
    <submittedName>
        <fullName evidence="2">Uncharacterized protein</fullName>
    </submittedName>
</protein>
<dbReference type="EMBL" id="JBHSGB010000005">
    <property type="protein sequence ID" value="MFC4654257.1"/>
    <property type="molecule type" value="Genomic_DNA"/>
</dbReference>
<reference evidence="3" key="1">
    <citation type="journal article" date="2019" name="Int. J. Syst. Evol. Microbiol.">
        <title>The Global Catalogue of Microorganisms (GCM) 10K type strain sequencing project: providing services to taxonomists for standard genome sequencing and annotation.</title>
        <authorList>
            <consortium name="The Broad Institute Genomics Platform"/>
            <consortium name="The Broad Institute Genome Sequencing Center for Infectious Disease"/>
            <person name="Wu L."/>
            <person name="Ma J."/>
        </authorList>
    </citation>
    <scope>NUCLEOTIDE SEQUENCE [LARGE SCALE GENOMIC DNA]</scope>
    <source>
        <strain evidence="3">DT28</strain>
    </source>
</reference>
<feature type="transmembrane region" description="Helical" evidence="1">
    <location>
        <begin position="49"/>
        <end position="71"/>
    </location>
</feature>